<dbReference type="KEGG" id="mas:Mahau_2298"/>
<feature type="domain" description="NADP-dependent oxidoreductase" evidence="4">
    <location>
        <begin position="28"/>
        <end position="308"/>
    </location>
</feature>
<dbReference type="InterPro" id="IPR023210">
    <property type="entry name" value="NADP_OxRdtase_dom"/>
</dbReference>
<reference evidence="6" key="1">
    <citation type="submission" date="2010-11" db="EMBL/GenBank/DDBJ databases">
        <title>The complete genome of Mahella australiensis DSM 15567.</title>
        <authorList>
            <consortium name="US DOE Joint Genome Institute (JGI-PGF)"/>
            <person name="Lucas S."/>
            <person name="Copeland A."/>
            <person name="Lapidus A."/>
            <person name="Bruce D."/>
            <person name="Goodwin L."/>
            <person name="Pitluck S."/>
            <person name="Kyrpides N."/>
            <person name="Mavromatis K."/>
            <person name="Pagani I."/>
            <person name="Ivanova N."/>
            <person name="Teshima H."/>
            <person name="Brettin T."/>
            <person name="Detter J.C."/>
            <person name="Han C."/>
            <person name="Tapia R."/>
            <person name="Land M."/>
            <person name="Hauser L."/>
            <person name="Markowitz V."/>
            <person name="Cheng J.-F."/>
            <person name="Hugenholtz P."/>
            <person name="Woyke T."/>
            <person name="Wu D."/>
            <person name="Spring S."/>
            <person name="Pukall R."/>
            <person name="Steenblock K."/>
            <person name="Schneider S."/>
            <person name="Klenk H.-P."/>
            <person name="Eisen J.A."/>
        </authorList>
    </citation>
    <scope>NUCLEOTIDE SEQUENCE [LARGE SCALE GENOMIC DNA]</scope>
    <source>
        <strain evidence="6">DSM 15567 / CIP 107919 / 50-1 BON</strain>
    </source>
</reference>
<dbReference type="OrthoDB" id="9804790at2"/>
<dbReference type="GO" id="GO:0016491">
    <property type="term" value="F:oxidoreductase activity"/>
    <property type="evidence" value="ECO:0007669"/>
    <property type="project" value="InterPro"/>
</dbReference>
<feature type="active site" description="Proton donor" evidence="1">
    <location>
        <position position="64"/>
    </location>
</feature>
<dbReference type="RefSeq" id="WP_013781891.1">
    <property type="nucleotide sequence ID" value="NC_015520.1"/>
</dbReference>
<accession>F3ZVS1</accession>
<name>F3ZVS1_MAHA5</name>
<dbReference type="InterPro" id="IPR018170">
    <property type="entry name" value="Aldo/ket_reductase_CS"/>
</dbReference>
<evidence type="ECO:0000256" key="3">
    <source>
        <dbReference type="PIRSR" id="PIRSR000097-3"/>
    </source>
</evidence>
<dbReference type="InterPro" id="IPR020471">
    <property type="entry name" value="AKR"/>
</dbReference>
<dbReference type="HOGENOM" id="CLU_023205_0_0_9"/>
<dbReference type="InterPro" id="IPR036812">
    <property type="entry name" value="NAD(P)_OxRdtase_dom_sf"/>
</dbReference>
<feature type="site" description="Lowers pKa of active site Tyr" evidence="3">
    <location>
        <position position="92"/>
    </location>
</feature>
<dbReference type="Pfam" id="PF00248">
    <property type="entry name" value="Aldo_ket_red"/>
    <property type="match status" value="1"/>
</dbReference>
<sequence>MINGANDIIDPQLVPYRILRGGDKIPAIGMGTFGSDRYTAEQVAAAVKGAAEVGFRLFDCASVYGNESLIGDAFQEIMRSGVKREELFITSKVWNDMHGRGDVLLSCAKSLKDLKLDYIDLYFIHWPFPNFHPKGAPPDYRDPSARPYIHEEYMETWYQMERLVKAGYVRHIGTSNMTVSKLKLLLRDCTIMPAANEMELHPCFQQPELFQFCLDHGIQPIGFCPIGSPSRPDRDRTPDDVVDIEDPVVVRIAKAHGVHPAIICIKWAVQRGQIPIPFSIHRDKYVSNLRCTIEDPLTEEEMEELATVDKNCRLIKGQVFLWEGANDWRDLWDVINPTMNP</sequence>
<evidence type="ECO:0000256" key="1">
    <source>
        <dbReference type="PIRSR" id="PIRSR000097-1"/>
    </source>
</evidence>
<dbReference type="Proteomes" id="UP000008457">
    <property type="component" value="Chromosome"/>
</dbReference>
<dbReference type="AlphaFoldDB" id="F3ZVS1"/>
<evidence type="ECO:0000259" key="4">
    <source>
        <dbReference type="Pfam" id="PF00248"/>
    </source>
</evidence>
<protein>
    <submittedName>
        <fullName evidence="5">Aldo/keto reductase</fullName>
    </submittedName>
</protein>
<evidence type="ECO:0000313" key="6">
    <source>
        <dbReference type="Proteomes" id="UP000008457"/>
    </source>
</evidence>
<dbReference type="PRINTS" id="PR00069">
    <property type="entry name" value="ALDKETRDTASE"/>
</dbReference>
<dbReference type="PROSITE" id="PS00798">
    <property type="entry name" value="ALDOKETO_REDUCTASE_1"/>
    <property type="match status" value="1"/>
</dbReference>
<dbReference type="EMBL" id="CP002360">
    <property type="protein sequence ID" value="AEE97465.1"/>
    <property type="molecule type" value="Genomic_DNA"/>
</dbReference>
<dbReference type="SUPFAM" id="SSF51430">
    <property type="entry name" value="NAD(P)-linked oxidoreductase"/>
    <property type="match status" value="1"/>
</dbReference>
<dbReference type="PANTHER" id="PTHR11732">
    <property type="entry name" value="ALDO/KETO REDUCTASE"/>
    <property type="match status" value="1"/>
</dbReference>
<dbReference type="eggNOG" id="COG0656">
    <property type="taxonomic scope" value="Bacteria"/>
</dbReference>
<evidence type="ECO:0000313" key="5">
    <source>
        <dbReference type="EMBL" id="AEE97465.1"/>
    </source>
</evidence>
<dbReference type="Gene3D" id="3.20.20.100">
    <property type="entry name" value="NADP-dependent oxidoreductase domain"/>
    <property type="match status" value="1"/>
</dbReference>
<keyword evidence="6" id="KW-1185">Reference proteome</keyword>
<dbReference type="PIRSF" id="PIRSF000097">
    <property type="entry name" value="AKR"/>
    <property type="match status" value="1"/>
</dbReference>
<dbReference type="STRING" id="697281.Mahau_2298"/>
<proteinExistence type="predicted"/>
<evidence type="ECO:0000256" key="2">
    <source>
        <dbReference type="PIRSR" id="PIRSR000097-2"/>
    </source>
</evidence>
<reference evidence="5 6" key="2">
    <citation type="journal article" date="2011" name="Stand. Genomic Sci.">
        <title>Complete genome sequence of Mahella australiensis type strain (50-1 BON).</title>
        <authorList>
            <person name="Sikorski J."/>
            <person name="Teshima H."/>
            <person name="Nolan M."/>
            <person name="Lucas S."/>
            <person name="Hammon N."/>
            <person name="Deshpande S."/>
            <person name="Cheng J.F."/>
            <person name="Pitluck S."/>
            <person name="Liolios K."/>
            <person name="Pagani I."/>
            <person name="Ivanova N."/>
            <person name="Huntemann M."/>
            <person name="Mavromatis K."/>
            <person name="Ovchinikova G."/>
            <person name="Pati A."/>
            <person name="Tapia R."/>
            <person name="Han C."/>
            <person name="Goodwin L."/>
            <person name="Chen A."/>
            <person name="Palaniappan K."/>
            <person name="Land M."/>
            <person name="Hauser L."/>
            <person name="Ngatchou-Djao O.D."/>
            <person name="Rohde M."/>
            <person name="Pukall R."/>
            <person name="Spring S."/>
            <person name="Abt B."/>
            <person name="Goker M."/>
            <person name="Detter J.C."/>
            <person name="Woyke T."/>
            <person name="Bristow J."/>
            <person name="Markowitz V."/>
            <person name="Hugenholtz P."/>
            <person name="Eisen J.A."/>
            <person name="Kyrpides N.C."/>
            <person name="Klenk H.P."/>
            <person name="Lapidus A."/>
        </authorList>
    </citation>
    <scope>NUCLEOTIDE SEQUENCE [LARGE SCALE GENOMIC DNA]</scope>
    <source>
        <strain evidence="6">DSM 15567 / CIP 107919 / 50-1 BON</strain>
    </source>
</reference>
<dbReference type="CDD" id="cd19071">
    <property type="entry name" value="AKR_AKR1-5-like"/>
    <property type="match status" value="1"/>
</dbReference>
<gene>
    <name evidence="5" type="ordered locus">Mahau_2298</name>
</gene>
<organism evidence="5 6">
    <name type="scientific">Mahella australiensis (strain DSM 15567 / CIP 107919 / 50-1 BON)</name>
    <dbReference type="NCBI Taxonomy" id="697281"/>
    <lineage>
        <taxon>Bacteria</taxon>
        <taxon>Bacillati</taxon>
        <taxon>Bacillota</taxon>
        <taxon>Clostridia</taxon>
        <taxon>Thermoanaerobacterales</taxon>
        <taxon>Thermoanaerobacterales Family IV. Incertae Sedis</taxon>
        <taxon>Mahella</taxon>
    </lineage>
</organism>
<feature type="binding site" evidence="2">
    <location>
        <position position="125"/>
    </location>
    <ligand>
        <name>substrate</name>
    </ligand>
</feature>